<name>A0A6B0TZY0_IXORI</name>
<keyword evidence="1" id="KW-0732">Signal</keyword>
<dbReference type="EMBL" id="GIFC01003659">
    <property type="protein sequence ID" value="MXU85742.1"/>
    <property type="molecule type" value="Transcribed_RNA"/>
</dbReference>
<proteinExistence type="predicted"/>
<organism evidence="2">
    <name type="scientific">Ixodes ricinus</name>
    <name type="common">Common tick</name>
    <name type="synonym">Acarus ricinus</name>
    <dbReference type="NCBI Taxonomy" id="34613"/>
    <lineage>
        <taxon>Eukaryota</taxon>
        <taxon>Metazoa</taxon>
        <taxon>Ecdysozoa</taxon>
        <taxon>Arthropoda</taxon>
        <taxon>Chelicerata</taxon>
        <taxon>Arachnida</taxon>
        <taxon>Acari</taxon>
        <taxon>Parasitiformes</taxon>
        <taxon>Ixodida</taxon>
        <taxon>Ixodoidea</taxon>
        <taxon>Ixodidae</taxon>
        <taxon>Ixodinae</taxon>
        <taxon>Ixodes</taxon>
    </lineage>
</organism>
<feature type="chain" id="PRO_5025416683" evidence="1">
    <location>
        <begin position="19"/>
        <end position="87"/>
    </location>
</feature>
<dbReference type="AlphaFoldDB" id="A0A6B0TZY0"/>
<evidence type="ECO:0000256" key="1">
    <source>
        <dbReference type="SAM" id="SignalP"/>
    </source>
</evidence>
<protein>
    <submittedName>
        <fullName evidence="2">Putative secreted protein</fullName>
    </submittedName>
</protein>
<reference evidence="2" key="1">
    <citation type="submission" date="2019-12" db="EMBL/GenBank/DDBJ databases">
        <title>An insight into the sialome of adult female Ixodes ricinus ticks feeding for 6 days.</title>
        <authorList>
            <person name="Perner J."/>
            <person name="Ribeiro J.M.C."/>
        </authorList>
    </citation>
    <scope>NUCLEOTIDE SEQUENCE</scope>
    <source>
        <strain evidence="2">Semi-engorged</strain>
        <tissue evidence="2">Salivary glands</tissue>
    </source>
</reference>
<sequence>MVFVCIFIHLSLIRPATSSFVGMGSVLPQLKVALGTVPTNASPAGAFTVSKRKLVSRFPPDDVSKVLRGHRAPYSRPTLRYVFCSVG</sequence>
<accession>A0A6B0TZY0</accession>
<feature type="signal peptide" evidence="1">
    <location>
        <begin position="1"/>
        <end position="18"/>
    </location>
</feature>
<evidence type="ECO:0000313" key="2">
    <source>
        <dbReference type="EMBL" id="MXU85742.1"/>
    </source>
</evidence>